<comment type="subcellular location">
    <subcellularLocation>
        <location evidence="1">Membrane</location>
    </subcellularLocation>
</comment>
<dbReference type="Gene3D" id="1.10.287.950">
    <property type="entry name" value="Methyl-accepting chemotaxis protein"/>
    <property type="match status" value="1"/>
</dbReference>
<dbReference type="GO" id="GO:0016020">
    <property type="term" value="C:membrane"/>
    <property type="evidence" value="ECO:0007669"/>
    <property type="project" value="UniProtKB-SubCell"/>
</dbReference>
<accession>R8HFK1</accession>
<dbReference type="SMART" id="SM00283">
    <property type="entry name" value="MA"/>
    <property type="match status" value="1"/>
</dbReference>
<feature type="domain" description="Methyl-accepting transducer" evidence="4">
    <location>
        <begin position="1"/>
        <end position="187"/>
    </location>
</feature>
<dbReference type="PATRIC" id="fig|1053224.3.peg.4385"/>
<dbReference type="InterPro" id="IPR004089">
    <property type="entry name" value="MCPsignal_dom"/>
</dbReference>
<dbReference type="HOGENOM" id="CLU_000445_107_18_9"/>
<dbReference type="PANTHER" id="PTHR32089:SF114">
    <property type="entry name" value="METHYL-ACCEPTING CHEMOTAXIS PROTEIN MCPB"/>
    <property type="match status" value="1"/>
</dbReference>
<dbReference type="Proteomes" id="UP000014040">
    <property type="component" value="Unassembled WGS sequence"/>
</dbReference>
<dbReference type="PANTHER" id="PTHR32089">
    <property type="entry name" value="METHYL-ACCEPTING CHEMOTAXIS PROTEIN MCPB"/>
    <property type="match status" value="1"/>
</dbReference>
<name>R8HFK1_BACCE</name>
<sequence>MEEIIGAAKQVATASEGMEQHSVEGNDLIKQIVNQMEIIRDTVQDLPSIIYVLETRFKGISKILAVITTNLNQTNLLALNASTEASSVGETGKGFSVVVDEVRKLAEKTEASAKDIAKLIGETQAEAEEAVFSMQKSLKEVESGITLVQSSGAFFEKISKSAQAVTNQIKSTSSNSSDILENSQTIV</sequence>
<evidence type="ECO:0000313" key="6">
    <source>
        <dbReference type="Proteomes" id="UP000014040"/>
    </source>
</evidence>
<dbReference type="PROSITE" id="PS50111">
    <property type="entry name" value="CHEMOTAXIS_TRANSDUC_2"/>
    <property type="match status" value="1"/>
</dbReference>
<dbReference type="Pfam" id="PF00015">
    <property type="entry name" value="MCPsignal"/>
    <property type="match status" value="1"/>
</dbReference>
<evidence type="ECO:0000259" key="4">
    <source>
        <dbReference type="PROSITE" id="PS50111"/>
    </source>
</evidence>
<evidence type="ECO:0000256" key="3">
    <source>
        <dbReference type="PROSITE-ProRule" id="PRU00284"/>
    </source>
</evidence>
<comment type="caution">
    <text evidence="5">The sequence shown here is derived from an EMBL/GenBank/DDBJ whole genome shotgun (WGS) entry which is preliminary data.</text>
</comment>
<dbReference type="EMBL" id="AHES01000041">
    <property type="protein sequence ID" value="EOO71556.1"/>
    <property type="molecule type" value="Genomic_DNA"/>
</dbReference>
<dbReference type="SUPFAM" id="SSF58104">
    <property type="entry name" value="Methyl-accepting chemotaxis protein (MCP) signaling domain"/>
    <property type="match status" value="1"/>
</dbReference>
<dbReference type="AlphaFoldDB" id="R8HFK1"/>
<protein>
    <recommendedName>
        <fullName evidence="4">Methyl-accepting transducer domain-containing protein</fullName>
    </recommendedName>
</protein>
<gene>
    <name evidence="5" type="ORF">IIC_04329</name>
</gene>
<organism evidence="5 6">
    <name type="scientific">Bacillus cereus VD021</name>
    <dbReference type="NCBI Taxonomy" id="1053224"/>
    <lineage>
        <taxon>Bacteria</taxon>
        <taxon>Bacillati</taxon>
        <taxon>Bacillota</taxon>
        <taxon>Bacilli</taxon>
        <taxon>Bacillales</taxon>
        <taxon>Bacillaceae</taxon>
        <taxon>Bacillus</taxon>
        <taxon>Bacillus cereus group</taxon>
    </lineage>
</organism>
<keyword evidence="2 3" id="KW-0807">Transducer</keyword>
<dbReference type="GO" id="GO:0007165">
    <property type="term" value="P:signal transduction"/>
    <property type="evidence" value="ECO:0007669"/>
    <property type="project" value="UniProtKB-KW"/>
</dbReference>
<reference evidence="5 6" key="1">
    <citation type="submission" date="2012-12" db="EMBL/GenBank/DDBJ databases">
        <title>The Genome Sequence of Bacillus cereus VD021.</title>
        <authorList>
            <consortium name="The Broad Institute Genome Sequencing Platform"/>
            <consortium name="The Broad Institute Genome Sequencing Center for Infectious Disease"/>
            <person name="Feldgarden M."/>
            <person name="Van der Auwera G.A."/>
            <person name="Mahillon J."/>
            <person name="Duprez V."/>
            <person name="Timmery S."/>
            <person name="Mattelet C."/>
            <person name="Dierick K."/>
            <person name="Sun M."/>
            <person name="Yu Z."/>
            <person name="Zhu L."/>
            <person name="Hu X."/>
            <person name="Shank E.B."/>
            <person name="Swiecicka I."/>
            <person name="Hansen B.M."/>
            <person name="Andrup L."/>
            <person name="Walker B."/>
            <person name="Young S.K."/>
            <person name="Zeng Q."/>
            <person name="Gargeya S."/>
            <person name="Fitzgerald M."/>
            <person name="Haas B."/>
            <person name="Abouelleil A."/>
            <person name="Alvarado L."/>
            <person name="Arachchi H.M."/>
            <person name="Berlin A.M."/>
            <person name="Chapman S.B."/>
            <person name="Dewar J."/>
            <person name="Goldberg J."/>
            <person name="Griggs A."/>
            <person name="Gujja S."/>
            <person name="Hansen M."/>
            <person name="Howarth C."/>
            <person name="Imamovic A."/>
            <person name="Larimer J."/>
            <person name="McCowan C."/>
            <person name="Murphy C."/>
            <person name="Neiman D."/>
            <person name="Pearson M."/>
            <person name="Priest M."/>
            <person name="Roberts A."/>
            <person name="Saif S."/>
            <person name="Shea T."/>
            <person name="Sisk P."/>
            <person name="Sykes S."/>
            <person name="Wortman J."/>
            <person name="Nusbaum C."/>
            <person name="Birren B."/>
        </authorList>
    </citation>
    <scope>NUCLEOTIDE SEQUENCE [LARGE SCALE GENOMIC DNA]</scope>
    <source>
        <strain evidence="5 6">VD021</strain>
    </source>
</reference>
<evidence type="ECO:0000256" key="2">
    <source>
        <dbReference type="ARBA" id="ARBA00023224"/>
    </source>
</evidence>
<proteinExistence type="predicted"/>
<evidence type="ECO:0000256" key="1">
    <source>
        <dbReference type="ARBA" id="ARBA00004370"/>
    </source>
</evidence>
<evidence type="ECO:0000313" key="5">
    <source>
        <dbReference type="EMBL" id="EOO71556.1"/>
    </source>
</evidence>